<feature type="domain" description="PLD phosphodiesterase" evidence="1">
    <location>
        <begin position="239"/>
        <end position="266"/>
    </location>
</feature>
<accession>A0A510L5Z6</accession>
<dbReference type="Proteomes" id="UP000321561">
    <property type="component" value="Chromosome"/>
</dbReference>
<dbReference type="Pfam" id="PF13091">
    <property type="entry name" value="PLDc_2"/>
    <property type="match status" value="1"/>
</dbReference>
<dbReference type="PROSITE" id="PS50035">
    <property type="entry name" value="PLD"/>
    <property type="match status" value="1"/>
</dbReference>
<organism evidence="2 3">
    <name type="scientific">Leptotrichia hongkongensis</name>
    <dbReference type="NCBI Taxonomy" id="554406"/>
    <lineage>
        <taxon>Bacteria</taxon>
        <taxon>Fusobacteriati</taxon>
        <taxon>Fusobacteriota</taxon>
        <taxon>Fusobacteriia</taxon>
        <taxon>Fusobacteriales</taxon>
        <taxon>Leptotrichiaceae</taxon>
        <taxon>Leptotrichia</taxon>
    </lineage>
</organism>
<dbReference type="Gene3D" id="3.30.870.10">
    <property type="entry name" value="Endonuclease Chain A"/>
    <property type="match status" value="1"/>
</dbReference>
<name>A0A510L5Z6_9FUSO</name>
<dbReference type="AlphaFoldDB" id="A0A510L5Z6"/>
<dbReference type="GO" id="GO:0006793">
    <property type="term" value="P:phosphorus metabolic process"/>
    <property type="evidence" value="ECO:0007669"/>
    <property type="project" value="UniProtKB-ARBA"/>
</dbReference>
<evidence type="ECO:0000259" key="1">
    <source>
        <dbReference type="PROSITE" id="PS50035"/>
    </source>
</evidence>
<proteinExistence type="predicted"/>
<dbReference type="InterPro" id="IPR025202">
    <property type="entry name" value="PLD-like_dom"/>
</dbReference>
<evidence type="ECO:0000313" key="3">
    <source>
        <dbReference type="Proteomes" id="UP000321561"/>
    </source>
</evidence>
<protein>
    <recommendedName>
        <fullName evidence="1">PLD phosphodiesterase domain-containing protein</fullName>
    </recommendedName>
</protein>
<dbReference type="RefSeq" id="WP_147005487.1">
    <property type="nucleotide sequence ID" value="NZ_AP019846.1"/>
</dbReference>
<dbReference type="EMBL" id="AP019846">
    <property type="protein sequence ID" value="BBM59420.1"/>
    <property type="molecule type" value="Genomic_DNA"/>
</dbReference>
<reference evidence="2 3" key="1">
    <citation type="submission" date="2019-07" db="EMBL/GenBank/DDBJ databases">
        <title>Complete Genome Sequence of Leptotrichia hongkongensis Strain JMUB5056.</title>
        <authorList>
            <person name="Watanabe S."/>
            <person name="Cui L."/>
        </authorList>
    </citation>
    <scope>NUCLEOTIDE SEQUENCE [LARGE SCALE GENOMIC DNA]</scope>
    <source>
        <strain evidence="2 3">JMUB5056</strain>
    </source>
</reference>
<dbReference type="GO" id="GO:0003824">
    <property type="term" value="F:catalytic activity"/>
    <property type="evidence" value="ECO:0007669"/>
    <property type="project" value="InterPro"/>
</dbReference>
<dbReference type="KEGG" id="lhg:JMUB5056_1004"/>
<dbReference type="InterPro" id="IPR001736">
    <property type="entry name" value="PLipase_D/transphosphatidylase"/>
</dbReference>
<dbReference type="OrthoDB" id="9803554at2"/>
<dbReference type="SUPFAM" id="SSF56024">
    <property type="entry name" value="Phospholipase D/nuclease"/>
    <property type="match status" value="1"/>
</dbReference>
<sequence length="287" mass="33186">MAKENVGKCPKCGADVYIGYSYYCSAYQQGCNFNLKKEHNYFGQSLSIGKEYAQKLINGESVNFKIKNKEGKPYNAAFELNIQEKEVSLKKIPNKKTVFNSSQKYYIQKKYAIDLNNINADIHIGKGTKRFILEKLKNIEIHSFKASSPYVNIESIIKNLELHSNVEKIFVISSDEVSGEDSKIRKKRNRDFLEGITYYSKITYGNGHEKREQHFEDNLMIYPFKYKTNPEDENENSPNYFNLHSKFYLINNQYAFIGSANLTEKGLSSNFETLFLLIKIKVKTIGN</sequence>
<evidence type="ECO:0000313" key="2">
    <source>
        <dbReference type="EMBL" id="BBM59420.1"/>
    </source>
</evidence>
<gene>
    <name evidence="2" type="ORF">JMUB5056_1004</name>
</gene>